<keyword evidence="4" id="KW-1185">Reference proteome</keyword>
<comment type="caution">
    <text evidence="3">The sequence shown here is derived from an EMBL/GenBank/DDBJ whole genome shotgun (WGS) entry which is preliminary data.</text>
</comment>
<dbReference type="Pfam" id="PF13738">
    <property type="entry name" value="Pyr_redox_3"/>
    <property type="match status" value="1"/>
</dbReference>
<dbReference type="Proteomes" id="UP001143463">
    <property type="component" value="Unassembled WGS sequence"/>
</dbReference>
<evidence type="ECO:0000256" key="2">
    <source>
        <dbReference type="SAM" id="MobiDB-lite"/>
    </source>
</evidence>
<dbReference type="PANTHER" id="PTHR43539:SF78">
    <property type="entry name" value="FLAVIN-CONTAINING MONOOXYGENASE"/>
    <property type="match status" value="1"/>
</dbReference>
<dbReference type="InterPro" id="IPR036188">
    <property type="entry name" value="FAD/NAD-bd_sf"/>
</dbReference>
<protein>
    <submittedName>
        <fullName evidence="3">FAD-dependent oxidoreductase</fullName>
    </submittedName>
</protein>
<feature type="region of interest" description="Disordered" evidence="2">
    <location>
        <begin position="1"/>
        <end position="23"/>
    </location>
</feature>
<dbReference type="GO" id="GO:0050660">
    <property type="term" value="F:flavin adenine dinucleotide binding"/>
    <property type="evidence" value="ECO:0007669"/>
    <property type="project" value="TreeGrafter"/>
</dbReference>
<dbReference type="InterPro" id="IPR024000">
    <property type="entry name" value="CHP04046_FMN-dependent"/>
</dbReference>
<dbReference type="EMBL" id="BSFQ01000024">
    <property type="protein sequence ID" value="GLL13776.1"/>
    <property type="molecule type" value="Genomic_DNA"/>
</dbReference>
<feature type="region of interest" description="Disordered" evidence="2">
    <location>
        <begin position="448"/>
        <end position="469"/>
    </location>
</feature>
<dbReference type="NCBIfam" id="TIGR04046">
    <property type="entry name" value="MSMEG_0569_nitr"/>
    <property type="match status" value="1"/>
</dbReference>
<dbReference type="RefSeq" id="WP_081924388.1">
    <property type="nucleotide sequence ID" value="NZ_BAAAUZ010000071.1"/>
</dbReference>
<dbReference type="PANTHER" id="PTHR43539">
    <property type="entry name" value="FLAVIN-BINDING MONOOXYGENASE-LIKE PROTEIN (AFU_ORTHOLOGUE AFUA_4G09220)"/>
    <property type="match status" value="1"/>
</dbReference>
<dbReference type="SUPFAM" id="SSF51905">
    <property type="entry name" value="FAD/NAD(P)-binding domain"/>
    <property type="match status" value="1"/>
</dbReference>
<evidence type="ECO:0000256" key="1">
    <source>
        <dbReference type="ARBA" id="ARBA00023002"/>
    </source>
</evidence>
<reference evidence="3" key="2">
    <citation type="submission" date="2023-01" db="EMBL/GenBank/DDBJ databases">
        <authorList>
            <person name="Sun Q."/>
            <person name="Evtushenko L."/>
        </authorList>
    </citation>
    <scope>NUCLEOTIDE SEQUENCE</scope>
    <source>
        <strain evidence="3">VKM Ac-1069</strain>
    </source>
</reference>
<dbReference type="GO" id="GO:0004497">
    <property type="term" value="F:monooxygenase activity"/>
    <property type="evidence" value="ECO:0007669"/>
    <property type="project" value="TreeGrafter"/>
</dbReference>
<name>A0A9W6L8I3_9PSEU</name>
<reference evidence="3" key="1">
    <citation type="journal article" date="2014" name="Int. J. Syst. Evol. Microbiol.">
        <title>Complete genome sequence of Corynebacterium casei LMG S-19264T (=DSM 44701T), isolated from a smear-ripened cheese.</title>
        <authorList>
            <consortium name="US DOE Joint Genome Institute (JGI-PGF)"/>
            <person name="Walter F."/>
            <person name="Albersmeier A."/>
            <person name="Kalinowski J."/>
            <person name="Ruckert C."/>
        </authorList>
    </citation>
    <scope>NUCLEOTIDE SEQUENCE</scope>
    <source>
        <strain evidence="3">VKM Ac-1069</strain>
    </source>
</reference>
<dbReference type="Gene3D" id="3.50.50.60">
    <property type="entry name" value="FAD/NAD(P)-binding domain"/>
    <property type="match status" value="2"/>
</dbReference>
<organism evidence="3 4">
    <name type="scientific">Pseudonocardia halophobica</name>
    <dbReference type="NCBI Taxonomy" id="29401"/>
    <lineage>
        <taxon>Bacteria</taxon>
        <taxon>Bacillati</taxon>
        <taxon>Actinomycetota</taxon>
        <taxon>Actinomycetes</taxon>
        <taxon>Pseudonocardiales</taxon>
        <taxon>Pseudonocardiaceae</taxon>
        <taxon>Pseudonocardia</taxon>
    </lineage>
</organism>
<sequence>MSPSQPATHLRAVPDPAPATSDLDGAHRSVVVVGGGQAGLSVSRWLTHHEVDHLVLEAETAGHEWQDRRWDSFCLVTPNWQCRLPAFPYDGPDPDGFMVRDEITRYLEKFVASFDPPLVEGVRATSLRAGDTGGFRIATDKGTVTADQVVVATGPYQVARTPRMAERLPDAVTQLHSSQYRNPDQLPEGAVLVVGTGQSGCQIAEDLHLAGRTVHLATGTAPRVARFYRGRDCVAWLSEMGTYTKGIDRFPDAEAVRHKTNHYVTGRDGGRDIDLRKFALEGMNLHGRLVGITDGRLRFADDLRSNLDGADAVAEGIKDSIDAYIAANGIDAPAEERTAPVWAPEADEPEEIGLAAAGITTVIWSTGYGRDDRWIELPIFDGRGYPTHERGVTSRPGLYFIGLPWQYTWGSGRFSGVADDAEYLVGRILETRRAGRVADGLSWLAGTPTSTFPSDPADDPDWVAPRSAS</sequence>
<dbReference type="PRINTS" id="PR00411">
    <property type="entry name" value="PNDRDTASEI"/>
</dbReference>
<dbReference type="AlphaFoldDB" id="A0A9W6L8I3"/>
<evidence type="ECO:0000313" key="4">
    <source>
        <dbReference type="Proteomes" id="UP001143463"/>
    </source>
</evidence>
<evidence type="ECO:0000313" key="3">
    <source>
        <dbReference type="EMBL" id="GLL13776.1"/>
    </source>
</evidence>
<proteinExistence type="predicted"/>
<keyword evidence="1" id="KW-0560">Oxidoreductase</keyword>
<gene>
    <name evidence="3" type="ORF">GCM10017577_49200</name>
</gene>
<dbReference type="InterPro" id="IPR050982">
    <property type="entry name" value="Auxin_biosynth/cation_transpt"/>
</dbReference>
<accession>A0A9W6L8I3</accession>